<evidence type="ECO:0000313" key="2">
    <source>
        <dbReference type="Proteomes" id="UP000244090"/>
    </source>
</evidence>
<dbReference type="EMBL" id="QBKT01000008">
    <property type="protein sequence ID" value="PTX59741.1"/>
    <property type="molecule type" value="Genomic_DNA"/>
</dbReference>
<protein>
    <submittedName>
        <fullName evidence="1">Uncharacterized protein</fullName>
    </submittedName>
</protein>
<proteinExistence type="predicted"/>
<sequence length="50" mass="5485">MFHINLTSDKKVLLISNQQSAISNQQSAISNQQSAISNQQSAIKLKVISE</sequence>
<dbReference type="RefSeq" id="WP_170110093.1">
    <property type="nucleotide sequence ID" value="NZ_QBKT01000008.1"/>
</dbReference>
<name>A0A2T6BUI9_9FLAO</name>
<gene>
    <name evidence="1" type="ORF">C8N46_10851</name>
</gene>
<accession>A0A2T6BUI9</accession>
<organism evidence="1 2">
    <name type="scientific">Kordia periserrulae</name>
    <dbReference type="NCBI Taxonomy" id="701523"/>
    <lineage>
        <taxon>Bacteria</taxon>
        <taxon>Pseudomonadati</taxon>
        <taxon>Bacteroidota</taxon>
        <taxon>Flavobacteriia</taxon>
        <taxon>Flavobacteriales</taxon>
        <taxon>Flavobacteriaceae</taxon>
        <taxon>Kordia</taxon>
    </lineage>
</organism>
<dbReference type="AlphaFoldDB" id="A0A2T6BUI9"/>
<evidence type="ECO:0000313" key="1">
    <source>
        <dbReference type="EMBL" id="PTX59741.1"/>
    </source>
</evidence>
<reference evidence="1 2" key="1">
    <citation type="submission" date="2018-04" db="EMBL/GenBank/DDBJ databases">
        <title>Genomic Encyclopedia of Archaeal and Bacterial Type Strains, Phase II (KMG-II): from individual species to whole genera.</title>
        <authorList>
            <person name="Goeker M."/>
        </authorList>
    </citation>
    <scope>NUCLEOTIDE SEQUENCE [LARGE SCALE GENOMIC DNA]</scope>
    <source>
        <strain evidence="1 2">DSM 25731</strain>
    </source>
</reference>
<keyword evidence="2" id="KW-1185">Reference proteome</keyword>
<dbReference type="Proteomes" id="UP000244090">
    <property type="component" value="Unassembled WGS sequence"/>
</dbReference>
<comment type="caution">
    <text evidence="1">The sequence shown here is derived from an EMBL/GenBank/DDBJ whole genome shotgun (WGS) entry which is preliminary data.</text>
</comment>